<dbReference type="AlphaFoldDB" id="W8ESH0"/>
<proteinExistence type="predicted"/>
<keyword evidence="3" id="KW-1185">Reference proteome</keyword>
<dbReference type="Gene3D" id="3.10.20.30">
    <property type="match status" value="1"/>
</dbReference>
<dbReference type="STRING" id="1227739.Hsw_0499"/>
<dbReference type="InterPro" id="IPR012675">
    <property type="entry name" value="Beta-grasp_dom_sf"/>
</dbReference>
<dbReference type="Pfam" id="PF00111">
    <property type="entry name" value="Fer2"/>
    <property type="match status" value="1"/>
</dbReference>
<dbReference type="CDD" id="cd00207">
    <property type="entry name" value="fer2"/>
    <property type="match status" value="1"/>
</dbReference>
<gene>
    <name evidence="2" type="ORF">Hsw_0499</name>
</gene>
<dbReference type="Proteomes" id="UP000019423">
    <property type="component" value="Chromosome"/>
</dbReference>
<dbReference type="InterPro" id="IPR036010">
    <property type="entry name" value="2Fe-2S_ferredoxin-like_sf"/>
</dbReference>
<evidence type="ECO:0000313" key="3">
    <source>
        <dbReference type="Proteomes" id="UP000019423"/>
    </source>
</evidence>
<dbReference type="EMBL" id="CP007145">
    <property type="protein sequence ID" value="AHJ96094.1"/>
    <property type="molecule type" value="Genomic_DNA"/>
</dbReference>
<reference evidence="2 3" key="1">
    <citation type="submission" date="2014-01" db="EMBL/GenBank/DDBJ databases">
        <title>Complete genome sequence of ionizing-radiation resistance bacterium Hymenobacter swuensis DY53.</title>
        <authorList>
            <person name="Jung J.-H."/>
            <person name="Jeong S.-W."/>
            <person name="Joe M.-H."/>
            <person name="Cho y.-j."/>
            <person name="Kim M.-K."/>
            <person name="Lim S.-Y."/>
        </authorList>
    </citation>
    <scope>NUCLEOTIDE SEQUENCE [LARGE SCALE GENOMIC DNA]</scope>
    <source>
        <strain evidence="2 3">DY53</strain>
    </source>
</reference>
<feature type="domain" description="2Fe-2S ferredoxin-type" evidence="1">
    <location>
        <begin position="12"/>
        <end position="110"/>
    </location>
</feature>
<dbReference type="PATRIC" id="fig|1227739.3.peg.761"/>
<name>W8ESH0_9BACT</name>
<sequence>MESLIRAGKLGKMPTLLIENLPSDAIFVPSGSTLLAALQTAGHDWLHACGARGRCTTCRVQVSHGLDLLTPLTSAELRYREAGRLLPDERLTCQARLPAGTVTARVPRATQLPHVQYTQ</sequence>
<organism evidence="2 3">
    <name type="scientific">Hymenobacter swuensis DY53</name>
    <dbReference type="NCBI Taxonomy" id="1227739"/>
    <lineage>
        <taxon>Bacteria</taxon>
        <taxon>Pseudomonadati</taxon>
        <taxon>Bacteroidota</taxon>
        <taxon>Cytophagia</taxon>
        <taxon>Cytophagales</taxon>
        <taxon>Hymenobacteraceae</taxon>
        <taxon>Hymenobacter</taxon>
    </lineage>
</organism>
<dbReference type="KEGG" id="hsw:Hsw_0499"/>
<evidence type="ECO:0000313" key="2">
    <source>
        <dbReference type="EMBL" id="AHJ96094.1"/>
    </source>
</evidence>
<dbReference type="SUPFAM" id="SSF54292">
    <property type="entry name" value="2Fe-2S ferredoxin-like"/>
    <property type="match status" value="1"/>
</dbReference>
<dbReference type="PROSITE" id="PS51085">
    <property type="entry name" value="2FE2S_FER_2"/>
    <property type="match status" value="1"/>
</dbReference>
<protein>
    <recommendedName>
        <fullName evidence="1">2Fe-2S ferredoxin-type domain-containing protein</fullName>
    </recommendedName>
</protein>
<dbReference type="GO" id="GO:0051536">
    <property type="term" value="F:iron-sulfur cluster binding"/>
    <property type="evidence" value="ECO:0007669"/>
    <property type="project" value="InterPro"/>
</dbReference>
<dbReference type="HOGENOM" id="CLU_082632_5_2_10"/>
<accession>W8ESH0</accession>
<dbReference type="InterPro" id="IPR001041">
    <property type="entry name" value="2Fe-2S_ferredoxin-type"/>
</dbReference>
<evidence type="ECO:0000259" key="1">
    <source>
        <dbReference type="PROSITE" id="PS51085"/>
    </source>
</evidence>
<dbReference type="eggNOG" id="COG0633">
    <property type="taxonomic scope" value="Bacteria"/>
</dbReference>